<gene>
    <name evidence="3" type="ORF">C884_02076</name>
</gene>
<dbReference type="Proteomes" id="UP000009877">
    <property type="component" value="Unassembled WGS sequence"/>
</dbReference>
<dbReference type="RefSeq" id="WP_006214088.1">
    <property type="nucleotide sequence ID" value="NZ_ANHZ02000005.1"/>
</dbReference>
<reference evidence="3 4" key="1">
    <citation type="journal article" date="2014" name="Genome Announc.">
        <title>Draft Genome Sequence of Kocuria palustris PEL.</title>
        <authorList>
            <person name="Sharma G."/>
            <person name="Khatri I."/>
            <person name="Subramanian S."/>
        </authorList>
    </citation>
    <scope>NUCLEOTIDE SEQUENCE [LARGE SCALE GENOMIC DNA]</scope>
    <source>
        <strain evidence="3 4">PEL</strain>
    </source>
</reference>
<feature type="compositionally biased region" description="Basic and acidic residues" evidence="1">
    <location>
        <begin position="1"/>
        <end position="11"/>
    </location>
</feature>
<feature type="region of interest" description="Disordered" evidence="1">
    <location>
        <begin position="1"/>
        <end position="20"/>
    </location>
</feature>
<dbReference type="STRING" id="71999.KPaMU14_11780"/>
<dbReference type="PANTHER" id="PTHR32309:SF31">
    <property type="entry name" value="CAPSULAR EXOPOLYSACCHARIDE FAMILY"/>
    <property type="match status" value="1"/>
</dbReference>
<proteinExistence type="predicted"/>
<evidence type="ECO:0000313" key="4">
    <source>
        <dbReference type="Proteomes" id="UP000009877"/>
    </source>
</evidence>
<evidence type="ECO:0000313" key="3">
    <source>
        <dbReference type="EMBL" id="EME37162.1"/>
    </source>
</evidence>
<evidence type="ECO:0000256" key="1">
    <source>
        <dbReference type="SAM" id="MobiDB-lite"/>
    </source>
</evidence>
<keyword evidence="2" id="KW-1133">Transmembrane helix</keyword>
<evidence type="ECO:0000256" key="2">
    <source>
        <dbReference type="SAM" id="Phobius"/>
    </source>
</evidence>
<keyword evidence="2" id="KW-0472">Membrane</keyword>
<organism evidence="3 4">
    <name type="scientific">Kocuria palustris PEL</name>
    <dbReference type="NCBI Taxonomy" id="1236550"/>
    <lineage>
        <taxon>Bacteria</taxon>
        <taxon>Bacillati</taxon>
        <taxon>Actinomycetota</taxon>
        <taxon>Actinomycetes</taxon>
        <taxon>Micrococcales</taxon>
        <taxon>Micrococcaceae</taxon>
        <taxon>Kocuria</taxon>
    </lineage>
</organism>
<feature type="transmembrane region" description="Helical" evidence="2">
    <location>
        <begin position="189"/>
        <end position="212"/>
    </location>
</feature>
<dbReference type="AlphaFoldDB" id="M2WF41"/>
<keyword evidence="2" id="KW-0812">Transmembrane</keyword>
<protein>
    <submittedName>
        <fullName evidence="3">Lipopolysaccharide biosynthesis</fullName>
    </submittedName>
</protein>
<feature type="transmembrane region" description="Helical" evidence="2">
    <location>
        <begin position="36"/>
        <end position="55"/>
    </location>
</feature>
<name>M2WF41_9MICC</name>
<accession>M2WF41</accession>
<sequence>MQTSRRTETRSRNQGGDPMVRDVSAEHLGTALRRRWWAPLVGLILGLGIALGLAASEPPQYESVTTMMVHAGADDDTAAERLAAEELAISRTTTYEALGESLVVAEEAKSDLDTDKSASELLDGITVTATPATTGVEITAVGESPEEASALAEAWRDALTSVVATSAEDAQVSIEPAGSPTTPEDPSGLSMTMIGVMGAAVGLLLGIIAAVATTRPRTELR</sequence>
<dbReference type="EMBL" id="ANHZ02000005">
    <property type="protein sequence ID" value="EME37162.1"/>
    <property type="molecule type" value="Genomic_DNA"/>
</dbReference>
<keyword evidence="4" id="KW-1185">Reference proteome</keyword>
<dbReference type="InterPro" id="IPR050445">
    <property type="entry name" value="Bact_polysacc_biosynth/exp"/>
</dbReference>
<comment type="caution">
    <text evidence="3">The sequence shown here is derived from an EMBL/GenBank/DDBJ whole genome shotgun (WGS) entry which is preliminary data.</text>
</comment>
<dbReference type="PANTHER" id="PTHR32309">
    <property type="entry name" value="TYROSINE-PROTEIN KINASE"/>
    <property type="match status" value="1"/>
</dbReference>